<dbReference type="Gene3D" id="1.25.70.10">
    <property type="entry name" value="Transcription termination factor 3, mitochondrial"/>
    <property type="match status" value="1"/>
</dbReference>
<protein>
    <submittedName>
        <fullName evidence="4">Transcription termination factor 4, mitochondrial</fullName>
    </submittedName>
</protein>
<organism evidence="4 5">
    <name type="scientific">Xyrichtys novacula</name>
    <name type="common">Pearly razorfish</name>
    <name type="synonym">Hemipteronotus novacula</name>
    <dbReference type="NCBI Taxonomy" id="13765"/>
    <lineage>
        <taxon>Eukaryota</taxon>
        <taxon>Metazoa</taxon>
        <taxon>Chordata</taxon>
        <taxon>Craniata</taxon>
        <taxon>Vertebrata</taxon>
        <taxon>Euteleostomi</taxon>
        <taxon>Actinopterygii</taxon>
        <taxon>Neopterygii</taxon>
        <taxon>Teleostei</taxon>
        <taxon>Neoteleostei</taxon>
        <taxon>Acanthomorphata</taxon>
        <taxon>Eupercaria</taxon>
        <taxon>Labriformes</taxon>
        <taxon>Labridae</taxon>
        <taxon>Xyrichtys</taxon>
    </lineage>
</organism>
<evidence type="ECO:0000313" key="5">
    <source>
        <dbReference type="Proteomes" id="UP001178508"/>
    </source>
</evidence>
<dbReference type="Pfam" id="PF02536">
    <property type="entry name" value="mTERF"/>
    <property type="match status" value="1"/>
</dbReference>
<feature type="compositionally biased region" description="Acidic residues" evidence="3">
    <location>
        <begin position="315"/>
        <end position="326"/>
    </location>
</feature>
<gene>
    <name evidence="4" type="ORF">XNOV1_A023178</name>
</gene>
<evidence type="ECO:0000313" key="4">
    <source>
        <dbReference type="EMBL" id="CAJ1072136.1"/>
    </source>
</evidence>
<evidence type="ECO:0000256" key="3">
    <source>
        <dbReference type="SAM" id="MobiDB-lite"/>
    </source>
</evidence>
<dbReference type="PANTHER" id="PTHR13068">
    <property type="entry name" value="CGI-12 PROTEIN-RELATED"/>
    <property type="match status" value="1"/>
</dbReference>
<keyword evidence="5" id="KW-1185">Reference proteome</keyword>
<feature type="compositionally biased region" description="Polar residues" evidence="3">
    <location>
        <begin position="46"/>
        <end position="55"/>
    </location>
</feature>
<feature type="region of interest" description="Disordered" evidence="3">
    <location>
        <begin position="46"/>
        <end position="66"/>
    </location>
</feature>
<evidence type="ECO:0000256" key="2">
    <source>
        <dbReference type="ARBA" id="ARBA00022946"/>
    </source>
</evidence>
<dbReference type="InterPro" id="IPR003690">
    <property type="entry name" value="MTERF"/>
</dbReference>
<dbReference type="GO" id="GO:0003676">
    <property type="term" value="F:nucleic acid binding"/>
    <property type="evidence" value="ECO:0007669"/>
    <property type="project" value="InterPro"/>
</dbReference>
<feature type="compositionally biased region" description="Basic and acidic residues" evidence="3">
    <location>
        <begin position="56"/>
        <end position="65"/>
    </location>
</feature>
<reference evidence="4" key="1">
    <citation type="submission" date="2023-08" db="EMBL/GenBank/DDBJ databases">
        <authorList>
            <person name="Alioto T."/>
            <person name="Alioto T."/>
            <person name="Gomez Garrido J."/>
        </authorList>
    </citation>
    <scope>NUCLEOTIDE SEQUENCE</scope>
</reference>
<accession>A0AAV1GH78</accession>
<dbReference type="EMBL" id="OY660877">
    <property type="protein sequence ID" value="CAJ1072136.1"/>
    <property type="molecule type" value="Genomic_DNA"/>
</dbReference>
<name>A0AAV1GH78_XYRNO</name>
<dbReference type="PANTHER" id="PTHR13068:SF173">
    <property type="entry name" value="EMB|CAB62602.1"/>
    <property type="match status" value="1"/>
</dbReference>
<comment type="similarity">
    <text evidence="1">Belongs to the mTERF family.</text>
</comment>
<sequence>MSFRVAARQVISWTIRGTPTSVPSPLQFGTCHLHCRLFCSPSSQSPLHPAQQNPNERTHQSREPVTELSIHSLRDLGFTETQAEQICGSVSKIRGGNATKHAMSTLTALFILGLNASSVLKLLEKCPEVFHVKESLLQQRIDNLRKLGLVEGSLQRVVAYYPQILTVPVKRLRNVVMFLREKCLFTGKQVTDILRESPAVVLENMSQLEYKFQYVYFRMGVKQAEMLKSRLFRFTLDEVRCRHCFLERRGMYETPDKKGQTTIINPKLESILNVSEGTFVTDVAMASAEEYDVFKKLMEREWREEEQQMDSIDTDHDDEEEEEEDMAGGGKNSYKRRKRK</sequence>
<dbReference type="Proteomes" id="UP001178508">
    <property type="component" value="Chromosome 14"/>
</dbReference>
<feature type="region of interest" description="Disordered" evidence="3">
    <location>
        <begin position="304"/>
        <end position="340"/>
    </location>
</feature>
<dbReference type="SMART" id="SM00733">
    <property type="entry name" value="Mterf"/>
    <property type="match status" value="3"/>
</dbReference>
<keyword evidence="2" id="KW-0809">Transit peptide</keyword>
<evidence type="ECO:0000256" key="1">
    <source>
        <dbReference type="ARBA" id="ARBA00007692"/>
    </source>
</evidence>
<dbReference type="AlphaFoldDB" id="A0AAV1GH78"/>
<proteinExistence type="inferred from homology"/>
<dbReference type="InterPro" id="IPR038538">
    <property type="entry name" value="MTERF_sf"/>
</dbReference>